<keyword evidence="4" id="KW-1185">Reference proteome</keyword>
<gene>
    <name evidence="3" type="primary">LOC101244774</name>
</gene>
<sequence>MASQRFARPIFDNPFVKIQELPGNTVKRNSESLKQANCDPKGTSLVVTRDVDLDTTKNTWLRLYVPRRLTKNPNPKKLPLIMYYHGGGFVYFHANTFIFDVFCQALAERVGAMVISLEYRLAPEHRLPAAYDDAMDGLEWLKNTKDEWVCNYADLTKVFLGGTSSGGNIAYNAGLRAAGMAKELEPIKIKGLLLHHPFFSGKNRTESEEKQKDDQLLPLVAVDKMFDLCLPKGVDHDHEYCNPCANGGSKHLDEMKELGWKVFVSGVCEDPLVDAARACVRLMEQKGIKVFKFFRDGYHAMEVFDQSMAAALYDAAKDFVYAASRT</sequence>
<dbReference type="RefSeq" id="XP_004240748.1">
    <property type="nucleotide sequence ID" value="XM_004240700.5"/>
</dbReference>
<name>A0A3Q7GU85_SOLLC</name>
<dbReference type="GO" id="GO:0016787">
    <property type="term" value="F:hydrolase activity"/>
    <property type="evidence" value="ECO:0007669"/>
    <property type="project" value="InterPro"/>
</dbReference>
<dbReference type="Proteomes" id="UP000004994">
    <property type="component" value="Chromosome 6"/>
</dbReference>
<dbReference type="PANTHER" id="PTHR23024">
    <property type="entry name" value="ARYLACETAMIDE DEACETYLASE"/>
    <property type="match status" value="1"/>
</dbReference>
<proteinExistence type="inferred from homology"/>
<dbReference type="SMR" id="A0A3Q7GU85"/>
<dbReference type="EnsemblPlants" id="Solyc06g035520.3.1">
    <property type="protein sequence ID" value="Solyc06g035520.3.1"/>
    <property type="gene ID" value="Solyc06g035520.3"/>
</dbReference>
<dbReference type="AlphaFoldDB" id="A0A3Q7GU85"/>
<dbReference type="GeneID" id="101244774"/>
<evidence type="ECO:0000256" key="1">
    <source>
        <dbReference type="ARBA" id="ARBA00010515"/>
    </source>
</evidence>
<evidence type="ECO:0000313" key="3">
    <source>
        <dbReference type="EnsemblPlants" id="Solyc06g035520.3.1"/>
    </source>
</evidence>
<dbReference type="InterPro" id="IPR013094">
    <property type="entry name" value="AB_hydrolase_3"/>
</dbReference>
<reference evidence="3" key="2">
    <citation type="submission" date="2019-01" db="UniProtKB">
        <authorList>
            <consortium name="EnsemblPlants"/>
        </authorList>
    </citation>
    <scope>IDENTIFICATION</scope>
    <source>
        <strain evidence="3">cv. Heinz 1706</strain>
    </source>
</reference>
<dbReference type="SUPFAM" id="SSF53474">
    <property type="entry name" value="alpha/beta-Hydrolases"/>
    <property type="match status" value="1"/>
</dbReference>
<dbReference type="KEGG" id="sly:101244774"/>
<dbReference type="InParanoid" id="A0A3Q7GU85"/>
<comment type="similarity">
    <text evidence="1">Belongs to the 'GDXG' lipolytic enzyme family.</text>
</comment>
<organism evidence="3">
    <name type="scientific">Solanum lycopersicum</name>
    <name type="common">Tomato</name>
    <name type="synonym">Lycopersicon esculentum</name>
    <dbReference type="NCBI Taxonomy" id="4081"/>
    <lineage>
        <taxon>Eukaryota</taxon>
        <taxon>Viridiplantae</taxon>
        <taxon>Streptophyta</taxon>
        <taxon>Embryophyta</taxon>
        <taxon>Tracheophyta</taxon>
        <taxon>Spermatophyta</taxon>
        <taxon>Magnoliopsida</taxon>
        <taxon>eudicotyledons</taxon>
        <taxon>Gunneridae</taxon>
        <taxon>Pentapetalae</taxon>
        <taxon>asterids</taxon>
        <taxon>lamiids</taxon>
        <taxon>Solanales</taxon>
        <taxon>Solanaceae</taxon>
        <taxon>Solanoideae</taxon>
        <taxon>Solaneae</taxon>
        <taxon>Solanum</taxon>
        <taxon>Solanum subgen. Lycopersicon</taxon>
    </lineage>
</organism>
<reference evidence="3" key="1">
    <citation type="journal article" date="2012" name="Nature">
        <title>The tomato genome sequence provides insights into fleshy fruit evolution.</title>
        <authorList>
            <consortium name="Tomato Genome Consortium"/>
        </authorList>
    </citation>
    <scope>NUCLEOTIDE SEQUENCE [LARGE SCALE GENOMIC DNA]</scope>
    <source>
        <strain evidence="3">cv. Heinz 1706</strain>
    </source>
</reference>
<dbReference type="Gene3D" id="3.40.50.1820">
    <property type="entry name" value="alpha/beta hydrolase"/>
    <property type="match status" value="1"/>
</dbReference>
<dbReference type="OrthoDB" id="408631at2759"/>
<evidence type="ECO:0000259" key="2">
    <source>
        <dbReference type="Pfam" id="PF07859"/>
    </source>
</evidence>
<dbReference type="InterPro" id="IPR029058">
    <property type="entry name" value="AB_hydrolase_fold"/>
</dbReference>
<feature type="domain" description="Alpha/beta hydrolase fold-3" evidence="2">
    <location>
        <begin position="81"/>
        <end position="300"/>
    </location>
</feature>
<dbReference type="Pfam" id="PF07859">
    <property type="entry name" value="Abhydrolase_3"/>
    <property type="match status" value="1"/>
</dbReference>
<dbReference type="STRING" id="4081.A0A3Q7GU85"/>
<protein>
    <recommendedName>
        <fullName evidence="2">Alpha/beta hydrolase fold-3 domain-containing protein</fullName>
    </recommendedName>
</protein>
<accession>A0A3Q7GU85</accession>
<dbReference type="PANTHER" id="PTHR23024:SF622">
    <property type="entry name" value="CARBOXYLESTERASE 120-RELATED"/>
    <property type="match status" value="1"/>
</dbReference>
<dbReference type="Gramene" id="Solyc06g035520.3.1">
    <property type="protein sequence ID" value="Solyc06g035520.3.1"/>
    <property type="gene ID" value="Solyc06g035520.3"/>
</dbReference>
<dbReference type="InterPro" id="IPR050466">
    <property type="entry name" value="Carboxylest/Gibb_receptor"/>
</dbReference>
<dbReference type="PaxDb" id="4081-Solyc06g035520.2.1"/>
<evidence type="ECO:0000313" key="4">
    <source>
        <dbReference type="Proteomes" id="UP000004994"/>
    </source>
</evidence>
<dbReference type="OMA" id="TKDEWVC"/>